<name>A0ABV7D253_9PROT</name>
<evidence type="ECO:0000313" key="2">
    <source>
        <dbReference type="EMBL" id="MFC3051233.1"/>
    </source>
</evidence>
<protein>
    <submittedName>
        <fullName evidence="2">Rod-binding protein</fullName>
    </submittedName>
</protein>
<dbReference type="EMBL" id="JBHRSL010000002">
    <property type="protein sequence ID" value="MFC3051233.1"/>
    <property type="molecule type" value="Genomic_DNA"/>
</dbReference>
<gene>
    <name evidence="2" type="ORF">ACFOKA_04875</name>
</gene>
<accession>A0ABV7D253</accession>
<comment type="caution">
    <text evidence="2">The sequence shown here is derived from an EMBL/GenBank/DDBJ whole genome shotgun (WGS) entry which is preliminary data.</text>
</comment>
<keyword evidence="3" id="KW-1185">Reference proteome</keyword>
<reference evidence="3" key="1">
    <citation type="journal article" date="2019" name="Int. J. Syst. Evol. Microbiol.">
        <title>The Global Catalogue of Microorganisms (GCM) 10K type strain sequencing project: providing services to taxonomists for standard genome sequencing and annotation.</title>
        <authorList>
            <consortium name="The Broad Institute Genomics Platform"/>
            <consortium name="The Broad Institute Genome Sequencing Center for Infectious Disease"/>
            <person name="Wu L."/>
            <person name="Ma J."/>
        </authorList>
    </citation>
    <scope>NUCLEOTIDE SEQUENCE [LARGE SCALE GENOMIC DNA]</scope>
    <source>
        <strain evidence="3">KCTC 62164</strain>
    </source>
</reference>
<evidence type="ECO:0000259" key="1">
    <source>
        <dbReference type="Pfam" id="PF10135"/>
    </source>
</evidence>
<feature type="domain" description="Flagellar protein FlgJ N-terminal" evidence="1">
    <location>
        <begin position="57"/>
        <end position="105"/>
    </location>
</feature>
<organism evidence="2 3">
    <name type="scientific">Kordiimonas pumila</name>
    <dbReference type="NCBI Taxonomy" id="2161677"/>
    <lineage>
        <taxon>Bacteria</taxon>
        <taxon>Pseudomonadati</taxon>
        <taxon>Pseudomonadota</taxon>
        <taxon>Alphaproteobacteria</taxon>
        <taxon>Kordiimonadales</taxon>
        <taxon>Kordiimonadaceae</taxon>
        <taxon>Kordiimonas</taxon>
    </lineage>
</organism>
<evidence type="ECO:0000313" key="3">
    <source>
        <dbReference type="Proteomes" id="UP001595444"/>
    </source>
</evidence>
<dbReference type="InterPro" id="IPR019301">
    <property type="entry name" value="Flagellar_prot_FlgJ_N"/>
</dbReference>
<dbReference type="Pfam" id="PF10135">
    <property type="entry name" value="Rod-binding"/>
    <property type="match status" value="1"/>
</dbReference>
<dbReference type="RefSeq" id="WP_228073404.1">
    <property type="nucleotide sequence ID" value="NZ_CP061205.1"/>
</dbReference>
<sequence length="113" mass="12281">MQTQIFNVAQSQLMDAQSLAAKARVDSSSSALKNANKDSLREAAEDFEAVFIAQMMKPMFDTINREGGSMSGGSAEEIYQSMMVEEVGKSIAKSGGIGIADNVYRELLKLQEH</sequence>
<dbReference type="Proteomes" id="UP001595444">
    <property type="component" value="Unassembled WGS sequence"/>
</dbReference>
<proteinExistence type="predicted"/>